<organism evidence="1">
    <name type="scientific">uncultured Caudovirales phage</name>
    <dbReference type="NCBI Taxonomy" id="2100421"/>
    <lineage>
        <taxon>Viruses</taxon>
        <taxon>Duplodnaviria</taxon>
        <taxon>Heunggongvirae</taxon>
        <taxon>Uroviricota</taxon>
        <taxon>Caudoviricetes</taxon>
        <taxon>Peduoviridae</taxon>
        <taxon>Maltschvirus</taxon>
        <taxon>Maltschvirus maltsch</taxon>
    </lineage>
</organism>
<proteinExistence type="predicted"/>
<protein>
    <submittedName>
        <fullName evidence="1">Uncharacterized protein</fullName>
    </submittedName>
</protein>
<evidence type="ECO:0000313" key="1">
    <source>
        <dbReference type="EMBL" id="CAB4123054.1"/>
    </source>
</evidence>
<sequence>MLCYDEVSVRTPFRNTVPYANLNANRNWETHYANSLMLKFYILKGSAQEKMQASSELAVCDRKMKYWAQHPNFCARAAEQTAQKLKKTWQNAR</sequence>
<name>A0A6J5KLA9_9CAUD</name>
<dbReference type="EMBL" id="LR796167">
    <property type="protein sequence ID" value="CAB4123054.1"/>
    <property type="molecule type" value="Genomic_DNA"/>
</dbReference>
<accession>A0A6J5KLA9</accession>
<reference evidence="1" key="1">
    <citation type="submission" date="2020-04" db="EMBL/GenBank/DDBJ databases">
        <authorList>
            <person name="Chiriac C."/>
            <person name="Salcher M."/>
            <person name="Ghai R."/>
            <person name="Kavagutti S V."/>
        </authorList>
    </citation>
    <scope>NUCLEOTIDE SEQUENCE</scope>
</reference>
<gene>
    <name evidence="1" type="ORF">UFOVP29_213</name>
</gene>